<dbReference type="GO" id="GO:0005634">
    <property type="term" value="C:nucleus"/>
    <property type="evidence" value="ECO:0007669"/>
    <property type="project" value="TreeGrafter"/>
</dbReference>
<dbReference type="PANTHER" id="PTHR47424">
    <property type="entry name" value="REGULATORY PROTEIN GAL4"/>
    <property type="match status" value="1"/>
</dbReference>
<evidence type="ECO:0000259" key="7">
    <source>
        <dbReference type="PROSITE" id="PS50048"/>
    </source>
</evidence>
<sequence>MARLPIRRPRLKVSKACQECRSRKTKCDGNRPACARCQTGGKTCNYSRSSGVSAPRQAPEHVPVLASPPSSHETSPTPATIGICSFPGPSGADRGLDPDQSQSRAYYAAHGQFAGQVAAAIDERAGLVPLVTSYLVPLVDAPLFGDLDLPIRCSPLSISTELPCRTHADHLVDVYWQYIDPAEPILDRQQFAQYYTASFASPSVSHVQLGILNLVFALAVQRQESTPLEQRNEEGNTYFHRAWALLPAEAILWEPASLERVQCLMLMNRYLHCTKNQQKTWMTAGLAMRIAQTMCCHTLGTPSTEDVSEDARIKRKVWASCVALDRCISWSLGKRSALALISSPTNSSRQEGQRTEHSRWESELQEIGNQIQLAQIQTGSTLAARSVTRLDQQEEYHTAVVRMDACLDKWEASLPSHFQLQNLRFLQDTTSQMERYLLHLRLLHSRIYLYRPLLARFYSMKSDPESKSITCASLSERLLRECARMCVTAAQGVTSLVVETLEDPGQGIGILPWWTRIYYLHISGVVFLAAMVGSDLFTDSVSQSWQYVLMALRAHVHLSTYVQQCVWTFEALAAKISQTNCLPLQDGGRSLADGAGCCFDDIFQDMRFDFDDFLFRTEEVVNFDGLG</sequence>
<evidence type="ECO:0000256" key="1">
    <source>
        <dbReference type="ARBA" id="ARBA00022723"/>
    </source>
</evidence>
<dbReference type="STRING" id="1073090.A0A1L9S658"/>
<organism evidence="8 9">
    <name type="scientific">Penicilliopsis zonata CBS 506.65</name>
    <dbReference type="NCBI Taxonomy" id="1073090"/>
    <lineage>
        <taxon>Eukaryota</taxon>
        <taxon>Fungi</taxon>
        <taxon>Dikarya</taxon>
        <taxon>Ascomycota</taxon>
        <taxon>Pezizomycotina</taxon>
        <taxon>Eurotiomycetes</taxon>
        <taxon>Eurotiomycetidae</taxon>
        <taxon>Eurotiales</taxon>
        <taxon>Aspergillaceae</taxon>
        <taxon>Penicilliopsis</taxon>
    </lineage>
</organism>
<dbReference type="InterPro" id="IPR001138">
    <property type="entry name" value="Zn2Cys6_DnaBD"/>
</dbReference>
<evidence type="ECO:0000256" key="5">
    <source>
        <dbReference type="ARBA" id="ARBA00023242"/>
    </source>
</evidence>
<feature type="region of interest" description="Disordered" evidence="6">
    <location>
        <begin position="48"/>
        <end position="81"/>
    </location>
</feature>
<dbReference type="RefSeq" id="XP_022577162.1">
    <property type="nucleotide sequence ID" value="XM_022730075.1"/>
</dbReference>
<dbReference type="Pfam" id="PF04082">
    <property type="entry name" value="Fungal_trans"/>
    <property type="match status" value="1"/>
</dbReference>
<keyword evidence="2" id="KW-0805">Transcription regulation</keyword>
<dbReference type="CDD" id="cd00067">
    <property type="entry name" value="GAL4"/>
    <property type="match status" value="1"/>
</dbReference>
<keyword evidence="1" id="KW-0479">Metal-binding</keyword>
<dbReference type="PROSITE" id="PS50048">
    <property type="entry name" value="ZN2_CY6_FUNGAL_2"/>
    <property type="match status" value="1"/>
</dbReference>
<dbReference type="PANTHER" id="PTHR47424:SF3">
    <property type="entry name" value="REGULATORY PROTEIN GAL4"/>
    <property type="match status" value="1"/>
</dbReference>
<dbReference type="GO" id="GO:0000435">
    <property type="term" value="P:positive regulation of transcription from RNA polymerase II promoter by galactose"/>
    <property type="evidence" value="ECO:0007669"/>
    <property type="project" value="TreeGrafter"/>
</dbReference>
<gene>
    <name evidence="8" type="ORF">ASPZODRAFT_76256</name>
</gene>
<reference evidence="9" key="1">
    <citation type="journal article" date="2017" name="Genome Biol.">
        <title>Comparative genomics reveals high biological diversity and specific adaptations in the industrially and medically important fungal genus Aspergillus.</title>
        <authorList>
            <person name="de Vries R.P."/>
            <person name="Riley R."/>
            <person name="Wiebenga A."/>
            <person name="Aguilar-Osorio G."/>
            <person name="Amillis S."/>
            <person name="Uchima C.A."/>
            <person name="Anderluh G."/>
            <person name="Asadollahi M."/>
            <person name="Askin M."/>
            <person name="Barry K."/>
            <person name="Battaglia E."/>
            <person name="Bayram O."/>
            <person name="Benocci T."/>
            <person name="Braus-Stromeyer S.A."/>
            <person name="Caldana C."/>
            <person name="Canovas D."/>
            <person name="Cerqueira G.C."/>
            <person name="Chen F."/>
            <person name="Chen W."/>
            <person name="Choi C."/>
            <person name="Clum A."/>
            <person name="Dos Santos R.A."/>
            <person name="Damasio A.R."/>
            <person name="Diallinas G."/>
            <person name="Emri T."/>
            <person name="Fekete E."/>
            <person name="Flipphi M."/>
            <person name="Freyberg S."/>
            <person name="Gallo A."/>
            <person name="Gournas C."/>
            <person name="Habgood R."/>
            <person name="Hainaut M."/>
            <person name="Harispe M.L."/>
            <person name="Henrissat B."/>
            <person name="Hilden K.S."/>
            <person name="Hope R."/>
            <person name="Hossain A."/>
            <person name="Karabika E."/>
            <person name="Karaffa L."/>
            <person name="Karanyi Z."/>
            <person name="Krasevec N."/>
            <person name="Kuo A."/>
            <person name="Kusch H."/>
            <person name="LaButti K."/>
            <person name="Lagendijk E.L."/>
            <person name="Lapidus A."/>
            <person name="Levasseur A."/>
            <person name="Lindquist E."/>
            <person name="Lipzen A."/>
            <person name="Logrieco A.F."/>
            <person name="MacCabe A."/>
            <person name="Maekelae M.R."/>
            <person name="Malavazi I."/>
            <person name="Melin P."/>
            <person name="Meyer V."/>
            <person name="Mielnichuk N."/>
            <person name="Miskei M."/>
            <person name="Molnar A.P."/>
            <person name="Mule G."/>
            <person name="Ngan C.Y."/>
            <person name="Orejas M."/>
            <person name="Orosz E."/>
            <person name="Ouedraogo J.P."/>
            <person name="Overkamp K.M."/>
            <person name="Park H.-S."/>
            <person name="Perrone G."/>
            <person name="Piumi F."/>
            <person name="Punt P.J."/>
            <person name="Ram A.F."/>
            <person name="Ramon A."/>
            <person name="Rauscher S."/>
            <person name="Record E."/>
            <person name="Riano-Pachon D.M."/>
            <person name="Robert V."/>
            <person name="Roehrig J."/>
            <person name="Ruller R."/>
            <person name="Salamov A."/>
            <person name="Salih N.S."/>
            <person name="Samson R.A."/>
            <person name="Sandor E."/>
            <person name="Sanguinetti M."/>
            <person name="Schuetze T."/>
            <person name="Sepcic K."/>
            <person name="Shelest E."/>
            <person name="Sherlock G."/>
            <person name="Sophianopoulou V."/>
            <person name="Squina F.M."/>
            <person name="Sun H."/>
            <person name="Susca A."/>
            <person name="Todd R.B."/>
            <person name="Tsang A."/>
            <person name="Unkles S.E."/>
            <person name="van de Wiele N."/>
            <person name="van Rossen-Uffink D."/>
            <person name="Oliveira J.V."/>
            <person name="Vesth T.C."/>
            <person name="Visser J."/>
            <person name="Yu J.-H."/>
            <person name="Zhou M."/>
            <person name="Andersen M.R."/>
            <person name="Archer D.B."/>
            <person name="Baker S.E."/>
            <person name="Benoit I."/>
            <person name="Brakhage A.A."/>
            <person name="Braus G.H."/>
            <person name="Fischer R."/>
            <person name="Frisvad J.C."/>
            <person name="Goldman G.H."/>
            <person name="Houbraken J."/>
            <person name="Oakley B."/>
            <person name="Pocsi I."/>
            <person name="Scazzocchio C."/>
            <person name="Seiboth B."/>
            <person name="vanKuyk P.A."/>
            <person name="Wortman J."/>
            <person name="Dyer P.S."/>
            <person name="Grigoriev I.V."/>
        </authorList>
    </citation>
    <scope>NUCLEOTIDE SEQUENCE [LARGE SCALE GENOMIC DNA]</scope>
    <source>
        <strain evidence="9">CBS 506.65</strain>
    </source>
</reference>
<keyword evidence="3" id="KW-0238">DNA-binding</keyword>
<keyword evidence="9" id="KW-1185">Reference proteome</keyword>
<evidence type="ECO:0000313" key="9">
    <source>
        <dbReference type="Proteomes" id="UP000184188"/>
    </source>
</evidence>
<dbReference type="VEuPathDB" id="FungiDB:ASPZODRAFT_76256"/>
<accession>A0A1L9S658</accession>
<protein>
    <recommendedName>
        <fullName evidence="7">Zn(2)-C6 fungal-type domain-containing protein</fullName>
    </recommendedName>
</protein>
<dbReference type="Gene3D" id="4.10.240.10">
    <property type="entry name" value="Zn(2)-C6 fungal-type DNA-binding domain"/>
    <property type="match status" value="1"/>
</dbReference>
<dbReference type="GO" id="GO:0008270">
    <property type="term" value="F:zinc ion binding"/>
    <property type="evidence" value="ECO:0007669"/>
    <property type="project" value="InterPro"/>
</dbReference>
<evidence type="ECO:0000256" key="3">
    <source>
        <dbReference type="ARBA" id="ARBA00023125"/>
    </source>
</evidence>
<dbReference type="OrthoDB" id="424974at2759"/>
<dbReference type="GO" id="GO:0000981">
    <property type="term" value="F:DNA-binding transcription factor activity, RNA polymerase II-specific"/>
    <property type="evidence" value="ECO:0007669"/>
    <property type="project" value="InterPro"/>
</dbReference>
<dbReference type="InterPro" id="IPR036864">
    <property type="entry name" value="Zn2-C6_fun-type_DNA-bd_sf"/>
</dbReference>
<dbReference type="InterPro" id="IPR051127">
    <property type="entry name" value="Fungal_SecMet_Regulators"/>
</dbReference>
<dbReference type="GO" id="GO:0006351">
    <property type="term" value="P:DNA-templated transcription"/>
    <property type="evidence" value="ECO:0007669"/>
    <property type="project" value="InterPro"/>
</dbReference>
<dbReference type="AlphaFoldDB" id="A0A1L9S658"/>
<evidence type="ECO:0000256" key="4">
    <source>
        <dbReference type="ARBA" id="ARBA00023163"/>
    </source>
</evidence>
<name>A0A1L9S658_9EURO</name>
<dbReference type="GeneID" id="34616539"/>
<dbReference type="CDD" id="cd12148">
    <property type="entry name" value="fungal_TF_MHR"/>
    <property type="match status" value="1"/>
</dbReference>
<feature type="compositionally biased region" description="Low complexity" evidence="6">
    <location>
        <begin position="67"/>
        <end position="80"/>
    </location>
</feature>
<dbReference type="Proteomes" id="UP000184188">
    <property type="component" value="Unassembled WGS sequence"/>
</dbReference>
<dbReference type="SMART" id="SM00066">
    <property type="entry name" value="GAL4"/>
    <property type="match status" value="1"/>
</dbReference>
<keyword evidence="4" id="KW-0804">Transcription</keyword>
<evidence type="ECO:0000313" key="8">
    <source>
        <dbReference type="EMBL" id="OJJ42652.1"/>
    </source>
</evidence>
<proteinExistence type="predicted"/>
<evidence type="ECO:0000256" key="2">
    <source>
        <dbReference type="ARBA" id="ARBA00023015"/>
    </source>
</evidence>
<evidence type="ECO:0000256" key="6">
    <source>
        <dbReference type="SAM" id="MobiDB-lite"/>
    </source>
</evidence>
<dbReference type="SUPFAM" id="SSF57701">
    <property type="entry name" value="Zn2/Cys6 DNA-binding domain"/>
    <property type="match status" value="1"/>
</dbReference>
<dbReference type="GO" id="GO:0000978">
    <property type="term" value="F:RNA polymerase II cis-regulatory region sequence-specific DNA binding"/>
    <property type="evidence" value="ECO:0007669"/>
    <property type="project" value="TreeGrafter"/>
</dbReference>
<dbReference type="SMART" id="SM00906">
    <property type="entry name" value="Fungal_trans"/>
    <property type="match status" value="1"/>
</dbReference>
<dbReference type="PROSITE" id="PS00463">
    <property type="entry name" value="ZN2_CY6_FUNGAL_1"/>
    <property type="match status" value="1"/>
</dbReference>
<dbReference type="InterPro" id="IPR007219">
    <property type="entry name" value="XnlR_reg_dom"/>
</dbReference>
<feature type="domain" description="Zn(2)-C6 fungal-type" evidence="7">
    <location>
        <begin position="16"/>
        <end position="46"/>
    </location>
</feature>
<keyword evidence="5" id="KW-0539">Nucleus</keyword>
<dbReference type="EMBL" id="KV878357">
    <property type="protein sequence ID" value="OJJ42652.1"/>
    <property type="molecule type" value="Genomic_DNA"/>
</dbReference>
<dbReference type="Pfam" id="PF00172">
    <property type="entry name" value="Zn_clus"/>
    <property type="match status" value="1"/>
</dbReference>